<evidence type="ECO:0000313" key="3">
    <source>
        <dbReference type="EnsemblMetazoa" id="Aqu2.1.09751_001"/>
    </source>
</evidence>
<dbReference type="GO" id="GO:0007005">
    <property type="term" value="P:mitochondrion organization"/>
    <property type="evidence" value="ECO:0007669"/>
    <property type="project" value="TreeGrafter"/>
</dbReference>
<dbReference type="Gene3D" id="1.20.5.5270">
    <property type="match status" value="1"/>
</dbReference>
<dbReference type="Gene3D" id="3.40.50.300">
    <property type="entry name" value="P-loop containing nucleotide triphosphate hydrolases"/>
    <property type="match status" value="1"/>
</dbReference>
<dbReference type="GO" id="GO:0004252">
    <property type="term" value="F:serine-type endopeptidase activity"/>
    <property type="evidence" value="ECO:0007669"/>
    <property type="project" value="InterPro"/>
</dbReference>
<dbReference type="SUPFAM" id="SSF88697">
    <property type="entry name" value="PUA domain-like"/>
    <property type="match status" value="1"/>
</dbReference>
<dbReference type="AlphaFoldDB" id="A0A1X7T5H1"/>
<accession>A0A1X7T5H1</accession>
<dbReference type="FunFam" id="1.20.5.5270:FF:000001">
    <property type="entry name" value="Lon protease homolog, mitochondrial"/>
    <property type="match status" value="1"/>
</dbReference>
<dbReference type="PANTHER" id="PTHR43718">
    <property type="entry name" value="LON PROTEASE"/>
    <property type="match status" value="1"/>
</dbReference>
<dbReference type="GO" id="GO:0005524">
    <property type="term" value="F:ATP binding"/>
    <property type="evidence" value="ECO:0007669"/>
    <property type="project" value="InterPro"/>
</dbReference>
<dbReference type="GO" id="GO:0005759">
    <property type="term" value="C:mitochondrial matrix"/>
    <property type="evidence" value="ECO:0007669"/>
    <property type="project" value="TreeGrafter"/>
</dbReference>
<proteinExistence type="predicted"/>
<dbReference type="InParanoid" id="A0A1X7T5H1"/>
<dbReference type="SMART" id="SM00464">
    <property type="entry name" value="LON"/>
    <property type="match status" value="1"/>
</dbReference>
<dbReference type="Gene3D" id="1.20.58.1480">
    <property type="match status" value="1"/>
</dbReference>
<dbReference type="InterPro" id="IPR015947">
    <property type="entry name" value="PUA-like_sf"/>
</dbReference>
<feature type="region of interest" description="Disordered" evidence="1">
    <location>
        <begin position="67"/>
        <end position="91"/>
    </location>
</feature>
<dbReference type="STRING" id="400682.A0A1X7T5H1"/>
<dbReference type="Pfam" id="PF02190">
    <property type="entry name" value="LON_substr_bdg"/>
    <property type="match status" value="1"/>
</dbReference>
<protein>
    <recommendedName>
        <fullName evidence="2">Lon N-terminal domain-containing protein</fullName>
    </recommendedName>
</protein>
<reference evidence="3" key="1">
    <citation type="submission" date="2017-05" db="UniProtKB">
        <authorList>
            <consortium name="EnsemblMetazoa"/>
        </authorList>
    </citation>
    <scope>IDENTIFICATION</scope>
</reference>
<dbReference type="GO" id="GO:0006515">
    <property type="term" value="P:protein quality control for misfolded or incompletely synthesized proteins"/>
    <property type="evidence" value="ECO:0007669"/>
    <property type="project" value="TreeGrafter"/>
</dbReference>
<feature type="domain" description="Lon N-terminal" evidence="2">
    <location>
        <begin position="1"/>
        <end position="194"/>
    </location>
</feature>
<name>A0A1X7T5H1_AMPQE</name>
<dbReference type="InterPro" id="IPR003111">
    <property type="entry name" value="Lon_prtase_N"/>
</dbReference>
<dbReference type="InterPro" id="IPR027417">
    <property type="entry name" value="P-loop_NTPase"/>
</dbReference>
<sequence length="355" mass="40399">MFLCLFQSKLDFYKFLKFLETGPKSLIRITGVVDEDAIINSNNEKTPNSKKKKGSPLSRKLSRLQKLSRANSNNKDSLNEGEGSGGVTNDNRPILMVRTENVYHEPIEKSQEIKALSAEVIKTIRDIISLNPLYRESLAQIIEAGKRVIDDPTHLADFGAALTSGESHQIQAVLECPDIPERLMLTLELLKKELAIVTLQKKLGKEVEEKFTKMQRKYLLQEQLKIIKRELGIEKDDKDAILDKFCEKISSMTVPKEVETVIEEELNKLSFLDNHSSEFNVTRNYLDWLTSIPWGKTSKEDFHLERAKVILDEDHYGLKDIKDRILEFIAVSRLKGSVQGKILCFVGPPGNVHVH</sequence>
<dbReference type="GO" id="GO:0003697">
    <property type="term" value="F:single-stranded DNA binding"/>
    <property type="evidence" value="ECO:0007669"/>
    <property type="project" value="TreeGrafter"/>
</dbReference>
<dbReference type="SUPFAM" id="SSF52540">
    <property type="entry name" value="P-loop containing nucleoside triphosphate hydrolases"/>
    <property type="match status" value="1"/>
</dbReference>
<dbReference type="GO" id="GO:0004176">
    <property type="term" value="F:ATP-dependent peptidase activity"/>
    <property type="evidence" value="ECO:0007669"/>
    <property type="project" value="InterPro"/>
</dbReference>
<evidence type="ECO:0000256" key="1">
    <source>
        <dbReference type="SAM" id="MobiDB-lite"/>
    </source>
</evidence>
<dbReference type="InterPro" id="IPR027065">
    <property type="entry name" value="Lon_Prtase"/>
</dbReference>
<evidence type="ECO:0000259" key="2">
    <source>
        <dbReference type="PROSITE" id="PS51787"/>
    </source>
</evidence>
<dbReference type="PROSITE" id="PS51787">
    <property type="entry name" value="LON_N"/>
    <property type="match status" value="1"/>
</dbReference>
<dbReference type="FunFam" id="1.20.58.1480:FF:000002">
    <property type="entry name" value="Lon protease homolog, mitochondrial"/>
    <property type="match status" value="1"/>
</dbReference>
<dbReference type="GO" id="GO:0051131">
    <property type="term" value="P:chaperone-mediated protein complex assembly"/>
    <property type="evidence" value="ECO:0007669"/>
    <property type="project" value="TreeGrafter"/>
</dbReference>
<dbReference type="PANTHER" id="PTHR43718:SF2">
    <property type="entry name" value="LON PROTEASE HOMOLOG, MITOCHONDRIAL"/>
    <property type="match status" value="1"/>
</dbReference>
<organism evidence="3">
    <name type="scientific">Amphimedon queenslandica</name>
    <name type="common">Sponge</name>
    <dbReference type="NCBI Taxonomy" id="400682"/>
    <lineage>
        <taxon>Eukaryota</taxon>
        <taxon>Metazoa</taxon>
        <taxon>Porifera</taxon>
        <taxon>Demospongiae</taxon>
        <taxon>Heteroscleromorpha</taxon>
        <taxon>Haplosclerida</taxon>
        <taxon>Niphatidae</taxon>
        <taxon>Amphimedon</taxon>
    </lineage>
</organism>
<dbReference type="EnsemblMetazoa" id="Aqu2.1.09751_001">
    <property type="protein sequence ID" value="Aqu2.1.09751_001"/>
    <property type="gene ID" value="Aqu2.1.09751"/>
</dbReference>
<dbReference type="OrthoDB" id="2411602at2759"/>